<evidence type="ECO:0000313" key="4">
    <source>
        <dbReference type="EMBL" id="CCF75920.1"/>
    </source>
</evidence>
<dbReference type="PANTHER" id="PTHR12537">
    <property type="entry name" value="RNA BINDING PROTEIN PUMILIO-RELATED"/>
    <property type="match status" value="1"/>
</dbReference>
<keyword evidence="1" id="KW-0677">Repeat</keyword>
<dbReference type="InterPro" id="IPR016024">
    <property type="entry name" value="ARM-type_fold"/>
</dbReference>
<dbReference type="FunFam" id="1.25.10.10:FF:000237">
    <property type="entry name" value="Pumilio homolog 9"/>
    <property type="match status" value="1"/>
</dbReference>
<keyword evidence="5" id="KW-1185">Reference proteome</keyword>
<dbReference type="GO" id="GO:0003729">
    <property type="term" value="F:mRNA binding"/>
    <property type="evidence" value="ECO:0007669"/>
    <property type="project" value="TreeGrafter"/>
</dbReference>
<dbReference type="PANTHER" id="PTHR12537:SF13">
    <property type="entry name" value="PUMILIO HOMOLOGY DOMAIN FAMILY MEMBER 4"/>
    <property type="match status" value="1"/>
</dbReference>
<dbReference type="CDD" id="cd07920">
    <property type="entry name" value="Pumilio"/>
    <property type="match status" value="1"/>
</dbReference>
<dbReference type="VEuPathDB" id="PiroplasmaDB:BmR1_04g08715"/>
<dbReference type="OrthoDB" id="668540at2759"/>
<dbReference type="Gene3D" id="1.25.10.10">
    <property type="entry name" value="Leucine-rich Repeat Variant"/>
    <property type="match status" value="1"/>
</dbReference>
<organism evidence="4 5">
    <name type="scientific">Babesia microti (strain RI)</name>
    <dbReference type="NCBI Taxonomy" id="1133968"/>
    <lineage>
        <taxon>Eukaryota</taxon>
        <taxon>Sar</taxon>
        <taxon>Alveolata</taxon>
        <taxon>Apicomplexa</taxon>
        <taxon>Aconoidasida</taxon>
        <taxon>Piroplasmida</taxon>
        <taxon>Babesiidae</taxon>
        <taxon>Babesia</taxon>
    </lineage>
</organism>
<reference evidence="4 5" key="2">
    <citation type="journal article" date="2013" name="PLoS ONE">
        <title>Whole genome mapping and re-organization of the nuclear and mitochondrial genomes of Babesia microti isolates.</title>
        <authorList>
            <person name="Cornillot E."/>
            <person name="Dassouli A."/>
            <person name="Garg A."/>
            <person name="Pachikara N."/>
            <person name="Randazzo S."/>
            <person name="Depoix D."/>
            <person name="Carcy B."/>
            <person name="Delbecq S."/>
            <person name="Frutos R."/>
            <person name="Silva J.C."/>
            <person name="Sutton R."/>
            <person name="Krause P.J."/>
            <person name="Mamoun C.B."/>
        </authorList>
    </citation>
    <scope>NUCLEOTIDE SEQUENCE [LARGE SCALE GENOMIC DNA]</scope>
    <source>
        <strain evidence="4 5">RI</strain>
    </source>
</reference>
<dbReference type="EMBL" id="LN871599">
    <property type="protein sequence ID" value="CCF75920.1"/>
    <property type="molecule type" value="Genomic_DNA"/>
</dbReference>
<dbReference type="InterPro" id="IPR033712">
    <property type="entry name" value="Pumilio_RNA-bd"/>
</dbReference>
<name>I7JDN1_BABMR</name>
<dbReference type="AlphaFoldDB" id="I7JDN1"/>
<reference evidence="4 5" key="1">
    <citation type="journal article" date="2012" name="Nucleic Acids Res.">
        <title>Sequencing of the smallest Apicomplexan genome from the human pathogen Babesia microti.</title>
        <authorList>
            <person name="Cornillot E."/>
            <person name="Hadj-Kaddour K."/>
            <person name="Dassouli A."/>
            <person name="Noel B."/>
            <person name="Ranwez V."/>
            <person name="Vacherie B."/>
            <person name="Augagneur Y."/>
            <person name="Bres V."/>
            <person name="Duclos A."/>
            <person name="Randazzo S."/>
            <person name="Carcy B."/>
            <person name="Debierre-Grockiego F."/>
            <person name="Delbecq S."/>
            <person name="Moubri-Menage K."/>
            <person name="Shams-Eldin H."/>
            <person name="Usmani-Brown S."/>
            <person name="Bringaud F."/>
            <person name="Wincker P."/>
            <person name="Vivares C.P."/>
            <person name="Schwarz R.T."/>
            <person name="Schetters T.P."/>
            <person name="Krause P.J."/>
            <person name="Gorenflot A."/>
            <person name="Berry V."/>
            <person name="Barbe V."/>
            <person name="Ben Mamoun C."/>
        </authorList>
    </citation>
    <scope>NUCLEOTIDE SEQUENCE [LARGE SCALE GENOMIC DNA]</scope>
    <source>
        <strain evidence="4 5">RI</strain>
    </source>
</reference>
<feature type="domain" description="PUM-HD" evidence="3">
    <location>
        <begin position="176"/>
        <end position="517"/>
    </location>
</feature>
<dbReference type="PROSITE" id="PS50303">
    <property type="entry name" value="PUM_HD"/>
    <property type="match status" value="1"/>
</dbReference>
<feature type="repeat" description="Pumilio" evidence="2">
    <location>
        <begin position="271"/>
        <end position="307"/>
    </location>
</feature>
<dbReference type="SUPFAM" id="SSF48371">
    <property type="entry name" value="ARM repeat"/>
    <property type="match status" value="1"/>
</dbReference>
<feature type="repeat" description="Pumilio" evidence="2">
    <location>
        <begin position="452"/>
        <end position="491"/>
    </location>
</feature>
<dbReference type="InterPro" id="IPR011989">
    <property type="entry name" value="ARM-like"/>
</dbReference>
<dbReference type="PROSITE" id="PS50302">
    <property type="entry name" value="PUM"/>
    <property type="match status" value="5"/>
</dbReference>
<feature type="repeat" description="Pumilio" evidence="2">
    <location>
        <begin position="235"/>
        <end position="270"/>
    </location>
</feature>
<dbReference type="Proteomes" id="UP000002899">
    <property type="component" value="Chromosome IV"/>
</dbReference>
<evidence type="ECO:0000256" key="1">
    <source>
        <dbReference type="ARBA" id="ARBA00022737"/>
    </source>
</evidence>
<dbReference type="KEGG" id="bmic:BmR1_04g08715"/>
<dbReference type="SMART" id="SM00025">
    <property type="entry name" value="Pumilio"/>
    <property type="match status" value="8"/>
</dbReference>
<accession>I7JDN1</accession>
<dbReference type="InterPro" id="IPR033133">
    <property type="entry name" value="PUM-HD"/>
</dbReference>
<evidence type="ECO:0000313" key="5">
    <source>
        <dbReference type="Proteomes" id="UP000002899"/>
    </source>
</evidence>
<dbReference type="RefSeq" id="XP_012650328.1">
    <property type="nucleotide sequence ID" value="XM_012794874.1"/>
</dbReference>
<dbReference type="GO" id="GO:0005737">
    <property type="term" value="C:cytoplasm"/>
    <property type="evidence" value="ECO:0007669"/>
    <property type="project" value="TreeGrafter"/>
</dbReference>
<dbReference type="InterPro" id="IPR001313">
    <property type="entry name" value="Pumilio_RNA-bd_rpt"/>
</dbReference>
<gene>
    <name evidence="4" type="ORF">BmR1_04g08715</name>
</gene>
<feature type="repeat" description="Pumilio" evidence="2">
    <location>
        <begin position="415"/>
        <end position="451"/>
    </location>
</feature>
<evidence type="ECO:0000256" key="2">
    <source>
        <dbReference type="PROSITE-ProRule" id="PRU00317"/>
    </source>
</evidence>
<sequence length="546" mass="62301">MSRCQVSSWNQEGRWQTPSSTIKNSYYNGFTEAFKSSGLSWEEIGRELEENRRNINTPTDVRINDFDKFSQFESYSTKYECSPTHSPEMDNIMREMLKQIETPKITYNKEYSDSPHLDLSDPATIQLLCNAGVNLSAIMSPDNRMVKSVEGDNTMESSLSGMLEPLTLSTAAYWHNAGGKVDNIYDPTYIHFNLNTLLQSNNASLSDMAKDQSGCRLLQKSLDDIPAALEIILKEVLDNLVDLMTDPFGNYLCQKLMVVCSEKQLSLLINALWNNLVQISLNMHGTRAVQKLIEIVKTRENTQYLITILEGGVLDLIKDLNGNHVIQKCLLCLPSTDCQFIYDAMENNCVELATHRHGCCVMQRCIDSANLEQRASLVENIVDNTLVLVEDAFGNYVVQYVMKLKDETINCKILELLLPNLYELAKQKFSSNVVERLLIYGPDEVRKSIVETLLNEPPEAFKMLILDPYGNYVIQRMLSFTRGEELNSILNMIKPYLNELRVLSTGKRIAAKIAKKHPNLFTDINNFENTDDESRRFRRSSRYKVH</sequence>
<dbReference type="Pfam" id="PF00806">
    <property type="entry name" value="PUF"/>
    <property type="match status" value="8"/>
</dbReference>
<feature type="repeat" description="Pumilio" evidence="2">
    <location>
        <begin position="344"/>
        <end position="379"/>
    </location>
</feature>
<dbReference type="GO" id="GO:0010608">
    <property type="term" value="P:post-transcriptional regulation of gene expression"/>
    <property type="evidence" value="ECO:0007669"/>
    <property type="project" value="TreeGrafter"/>
</dbReference>
<evidence type="ECO:0000259" key="3">
    <source>
        <dbReference type="PROSITE" id="PS50303"/>
    </source>
</evidence>
<proteinExistence type="predicted"/>
<reference evidence="4 5" key="3">
    <citation type="journal article" date="2016" name="Sci. Rep.">
        <title>Genome-wide diversity and gene expression profiling of Babesia microti isolates identify polymorphic genes that mediate host-pathogen interactions.</title>
        <authorList>
            <person name="Silva J.C."/>
            <person name="Cornillot E."/>
            <person name="McCracken C."/>
            <person name="Usmani-Brown S."/>
            <person name="Dwivedi A."/>
            <person name="Ifeonu O.O."/>
            <person name="Crabtree J."/>
            <person name="Gotia H.T."/>
            <person name="Virji A.Z."/>
            <person name="Reynes C."/>
            <person name="Colinge J."/>
            <person name="Kumar V."/>
            <person name="Lawres L."/>
            <person name="Pazzi J.E."/>
            <person name="Pablo J.V."/>
            <person name="Hung C."/>
            <person name="Brancato J."/>
            <person name="Kumari P."/>
            <person name="Orvis J."/>
            <person name="Tretina K."/>
            <person name="Chibucos M."/>
            <person name="Ott S."/>
            <person name="Sadzewicz L."/>
            <person name="Sengamalay N."/>
            <person name="Shetty A.C."/>
            <person name="Su Q."/>
            <person name="Tallon L."/>
            <person name="Fraser C.M."/>
            <person name="Frutos R."/>
            <person name="Molina D.M."/>
            <person name="Krause P.J."/>
            <person name="Ben Mamoun C."/>
        </authorList>
    </citation>
    <scope>NUCLEOTIDE SEQUENCE [LARGE SCALE GENOMIC DNA]</scope>
    <source>
        <strain evidence="4 5">RI</strain>
    </source>
</reference>
<protein>
    <submittedName>
        <fullName evidence="4">Pumilio-family RNA binding repeat</fullName>
    </submittedName>
</protein>
<dbReference type="GeneID" id="24426373"/>